<feature type="transmembrane region" description="Helical" evidence="1">
    <location>
        <begin position="32"/>
        <end position="51"/>
    </location>
</feature>
<gene>
    <name evidence="2" type="ORF">OUZ56_015380</name>
</gene>
<reference evidence="2 3" key="1">
    <citation type="journal article" date="2023" name="Nucleic Acids Res.">
        <title>The hologenome of Daphnia magna reveals possible DNA methylation and microbiome-mediated evolution of the host genome.</title>
        <authorList>
            <person name="Chaturvedi A."/>
            <person name="Li X."/>
            <person name="Dhandapani V."/>
            <person name="Marshall H."/>
            <person name="Kissane S."/>
            <person name="Cuenca-Cambronero M."/>
            <person name="Asole G."/>
            <person name="Calvet F."/>
            <person name="Ruiz-Romero M."/>
            <person name="Marangio P."/>
            <person name="Guigo R."/>
            <person name="Rago D."/>
            <person name="Mirbahai L."/>
            <person name="Eastwood N."/>
            <person name="Colbourne J.K."/>
            <person name="Zhou J."/>
            <person name="Mallon E."/>
            <person name="Orsini L."/>
        </authorList>
    </citation>
    <scope>NUCLEOTIDE SEQUENCE [LARGE SCALE GENOMIC DNA]</scope>
    <source>
        <strain evidence="2">LRV0_1</strain>
    </source>
</reference>
<dbReference type="Proteomes" id="UP001234178">
    <property type="component" value="Unassembled WGS sequence"/>
</dbReference>
<evidence type="ECO:0000313" key="3">
    <source>
        <dbReference type="Proteomes" id="UP001234178"/>
    </source>
</evidence>
<evidence type="ECO:0000313" key="2">
    <source>
        <dbReference type="EMBL" id="KAK4026379.1"/>
    </source>
</evidence>
<keyword evidence="3" id="KW-1185">Reference proteome</keyword>
<sequence length="110" mass="13153">MKFGFRWIKRWVRSRSSPIPFEKAEVWERRFAFAYFFAAWNLLAYLGYNYYKNKKMGVKMIEDGETLAEKMARRANMQNVTIYRDLFALISIAEVVAVQWDIVRNSKVLP</sequence>
<organism evidence="2 3">
    <name type="scientific">Daphnia magna</name>
    <dbReference type="NCBI Taxonomy" id="35525"/>
    <lineage>
        <taxon>Eukaryota</taxon>
        <taxon>Metazoa</taxon>
        <taxon>Ecdysozoa</taxon>
        <taxon>Arthropoda</taxon>
        <taxon>Crustacea</taxon>
        <taxon>Branchiopoda</taxon>
        <taxon>Diplostraca</taxon>
        <taxon>Cladocera</taxon>
        <taxon>Anomopoda</taxon>
        <taxon>Daphniidae</taxon>
        <taxon>Daphnia</taxon>
    </lineage>
</organism>
<accession>A0ABR0AMM6</accession>
<dbReference type="EMBL" id="JAOYFB010000038">
    <property type="protein sequence ID" value="KAK4026379.1"/>
    <property type="molecule type" value="Genomic_DNA"/>
</dbReference>
<name>A0ABR0AMM6_9CRUS</name>
<keyword evidence="1" id="KW-1133">Transmembrane helix</keyword>
<protein>
    <submittedName>
        <fullName evidence="2">Uncharacterized protein</fullName>
    </submittedName>
</protein>
<keyword evidence="1" id="KW-0472">Membrane</keyword>
<evidence type="ECO:0000256" key="1">
    <source>
        <dbReference type="SAM" id="Phobius"/>
    </source>
</evidence>
<comment type="caution">
    <text evidence="2">The sequence shown here is derived from an EMBL/GenBank/DDBJ whole genome shotgun (WGS) entry which is preliminary data.</text>
</comment>
<proteinExistence type="predicted"/>
<keyword evidence="1" id="KW-0812">Transmembrane</keyword>